<evidence type="ECO:0000256" key="5">
    <source>
        <dbReference type="ARBA" id="ARBA00048045"/>
    </source>
</evidence>
<sequence length="168" mass="17903">MIGAGLPRPVPEQQAECWMRMALDVAKQTPTGDVPVGAVVVDASGRVVGAGCNERESTGDPTAHAEVIALRKAARKVGDGWRLENHTLVVTLEPCVMCAGAAVTSRIGGIIFGAYEPKTGACGSVIDVVRDPAWPFPPVEVRGGVVERECQHLVEKFFAQRRKRTASE</sequence>
<evidence type="ECO:0000313" key="8">
    <source>
        <dbReference type="EMBL" id="PZR06863.1"/>
    </source>
</evidence>
<evidence type="ECO:0000259" key="7">
    <source>
        <dbReference type="PROSITE" id="PS51747"/>
    </source>
</evidence>
<evidence type="ECO:0000313" key="9">
    <source>
        <dbReference type="Proteomes" id="UP000249432"/>
    </source>
</evidence>
<comment type="caution">
    <text evidence="8">The sequence shown here is derived from an EMBL/GenBank/DDBJ whole genome shotgun (WGS) entry which is preliminary data.</text>
</comment>
<dbReference type="GO" id="GO:0002100">
    <property type="term" value="P:tRNA wobble adenosine to inosine editing"/>
    <property type="evidence" value="ECO:0007669"/>
    <property type="project" value="UniProtKB-UniRule"/>
</dbReference>
<dbReference type="SUPFAM" id="SSF53927">
    <property type="entry name" value="Cytidine deaminase-like"/>
    <property type="match status" value="1"/>
</dbReference>
<keyword evidence="4 6" id="KW-0862">Zinc</keyword>
<keyword evidence="3 6" id="KW-0378">Hydrolase</keyword>
<dbReference type="Proteomes" id="UP000249432">
    <property type="component" value="Unassembled WGS sequence"/>
</dbReference>
<comment type="catalytic activity">
    <reaction evidence="5 6">
        <text>adenosine(34) in tRNA + H2O + H(+) = inosine(34) in tRNA + NH4(+)</text>
        <dbReference type="Rhea" id="RHEA:43168"/>
        <dbReference type="Rhea" id="RHEA-COMP:10373"/>
        <dbReference type="Rhea" id="RHEA-COMP:10374"/>
        <dbReference type="ChEBI" id="CHEBI:15377"/>
        <dbReference type="ChEBI" id="CHEBI:15378"/>
        <dbReference type="ChEBI" id="CHEBI:28938"/>
        <dbReference type="ChEBI" id="CHEBI:74411"/>
        <dbReference type="ChEBI" id="CHEBI:82852"/>
        <dbReference type="EC" id="3.5.4.33"/>
    </reaction>
</comment>
<comment type="similarity">
    <text evidence="6">Belongs to the cytidine and deoxycytidylate deaminase family.</text>
</comment>
<comment type="cofactor">
    <cofactor evidence="6">
        <name>Zn(2+)</name>
        <dbReference type="ChEBI" id="CHEBI:29105"/>
    </cofactor>
    <text evidence="6">Binds 1 zinc ion per subunit.</text>
</comment>
<dbReference type="CDD" id="cd01285">
    <property type="entry name" value="nucleoside_deaminase"/>
    <property type="match status" value="1"/>
</dbReference>
<name>A0A2W5T1Y5_9CORY</name>
<dbReference type="InterPro" id="IPR002125">
    <property type="entry name" value="CMP_dCMP_dom"/>
</dbReference>
<dbReference type="HAMAP" id="MF_00972">
    <property type="entry name" value="tRNA_aden_deaminase"/>
    <property type="match status" value="1"/>
</dbReference>
<keyword evidence="1 6" id="KW-0819">tRNA processing</keyword>
<dbReference type="GO" id="GO:0052717">
    <property type="term" value="F:tRNA-specific adenosine-34 deaminase activity"/>
    <property type="evidence" value="ECO:0007669"/>
    <property type="project" value="UniProtKB-UniRule"/>
</dbReference>
<evidence type="ECO:0000256" key="1">
    <source>
        <dbReference type="ARBA" id="ARBA00022694"/>
    </source>
</evidence>
<protein>
    <recommendedName>
        <fullName evidence="6">tRNA-specific adenosine deaminase</fullName>
        <ecNumber evidence="6">3.5.4.33</ecNumber>
    </recommendedName>
</protein>
<evidence type="ECO:0000256" key="6">
    <source>
        <dbReference type="HAMAP-Rule" id="MF_00972"/>
    </source>
</evidence>
<feature type="active site" description="Proton donor" evidence="6">
    <location>
        <position position="66"/>
    </location>
</feature>
<feature type="binding site" evidence="6">
    <location>
        <position position="98"/>
    </location>
    <ligand>
        <name>Zn(2+)</name>
        <dbReference type="ChEBI" id="CHEBI:29105"/>
        <note>catalytic</note>
    </ligand>
</feature>
<dbReference type="Pfam" id="PF00383">
    <property type="entry name" value="dCMP_cyt_deam_1"/>
    <property type="match status" value="1"/>
</dbReference>
<evidence type="ECO:0000256" key="2">
    <source>
        <dbReference type="ARBA" id="ARBA00022723"/>
    </source>
</evidence>
<keyword evidence="2 6" id="KW-0479">Metal-binding</keyword>
<dbReference type="InterPro" id="IPR028883">
    <property type="entry name" value="tRNA_aden_deaminase"/>
</dbReference>
<dbReference type="AlphaFoldDB" id="A0A2W5T1Y5"/>
<dbReference type="PANTHER" id="PTHR11079">
    <property type="entry name" value="CYTOSINE DEAMINASE FAMILY MEMBER"/>
    <property type="match status" value="1"/>
</dbReference>
<accession>A0A2W5T1Y5</accession>
<dbReference type="Gene3D" id="3.40.140.10">
    <property type="entry name" value="Cytidine Deaminase, domain 2"/>
    <property type="match status" value="1"/>
</dbReference>
<dbReference type="PROSITE" id="PS51747">
    <property type="entry name" value="CYT_DCMP_DEAMINASES_2"/>
    <property type="match status" value="1"/>
</dbReference>
<dbReference type="GO" id="GO:0008270">
    <property type="term" value="F:zinc ion binding"/>
    <property type="evidence" value="ECO:0007669"/>
    <property type="project" value="UniProtKB-UniRule"/>
</dbReference>
<proteinExistence type="inferred from homology"/>
<dbReference type="EC" id="3.5.4.33" evidence="6"/>
<evidence type="ECO:0000256" key="4">
    <source>
        <dbReference type="ARBA" id="ARBA00022833"/>
    </source>
</evidence>
<dbReference type="InterPro" id="IPR016193">
    <property type="entry name" value="Cytidine_deaminase-like"/>
</dbReference>
<dbReference type="NCBIfam" id="NF008113">
    <property type="entry name" value="PRK10860.1"/>
    <property type="match status" value="1"/>
</dbReference>
<feature type="domain" description="CMP/dCMP-type deaminase" evidence="7">
    <location>
        <begin position="13"/>
        <end position="125"/>
    </location>
</feature>
<dbReference type="PANTHER" id="PTHR11079:SF202">
    <property type="entry name" value="TRNA-SPECIFIC ADENOSINE DEAMINASE"/>
    <property type="match status" value="1"/>
</dbReference>
<comment type="subunit">
    <text evidence="6">Homodimer.</text>
</comment>
<dbReference type="EMBL" id="QFRA01000001">
    <property type="protein sequence ID" value="PZR06863.1"/>
    <property type="molecule type" value="Genomic_DNA"/>
</dbReference>
<dbReference type="RefSeq" id="WP_303733927.1">
    <property type="nucleotide sequence ID" value="NZ_CAKZHK010000006.1"/>
</dbReference>
<reference evidence="8 9" key="1">
    <citation type="submission" date="2017-08" db="EMBL/GenBank/DDBJ databases">
        <title>Infants hospitalized years apart are colonized by the same room-sourced microbial strains.</title>
        <authorList>
            <person name="Brooks B."/>
            <person name="Olm M.R."/>
            <person name="Firek B.A."/>
            <person name="Baker R."/>
            <person name="Thomas B.C."/>
            <person name="Morowitz M.J."/>
            <person name="Banfield J.F."/>
        </authorList>
    </citation>
    <scope>NUCLEOTIDE SEQUENCE [LARGE SCALE GENOMIC DNA]</scope>
    <source>
        <strain evidence="8">S2_003_000_R1_3</strain>
    </source>
</reference>
<feature type="binding site" evidence="6">
    <location>
        <position position="64"/>
    </location>
    <ligand>
        <name>Zn(2+)</name>
        <dbReference type="ChEBI" id="CHEBI:29105"/>
        <note>catalytic</note>
    </ligand>
</feature>
<organism evidence="8 9">
    <name type="scientific">Corynebacterium kroppenstedtii</name>
    <dbReference type="NCBI Taxonomy" id="161879"/>
    <lineage>
        <taxon>Bacteria</taxon>
        <taxon>Bacillati</taxon>
        <taxon>Actinomycetota</taxon>
        <taxon>Actinomycetes</taxon>
        <taxon>Mycobacteriales</taxon>
        <taxon>Corynebacteriaceae</taxon>
        <taxon>Corynebacterium</taxon>
    </lineage>
</organism>
<evidence type="ECO:0000256" key="3">
    <source>
        <dbReference type="ARBA" id="ARBA00022801"/>
    </source>
</evidence>
<comment type="function">
    <text evidence="6">Catalyzes the deamination of adenosine to inosine at the wobble position 34 of tRNA(Arg2).</text>
</comment>
<gene>
    <name evidence="6" type="primary">tadA</name>
    <name evidence="8" type="ORF">DI525_00920</name>
</gene>
<feature type="binding site" evidence="6">
    <location>
        <position position="95"/>
    </location>
    <ligand>
        <name>Zn(2+)</name>
        <dbReference type="ChEBI" id="CHEBI:29105"/>
        <note>catalytic</note>
    </ligand>
</feature>